<evidence type="ECO:0000259" key="3">
    <source>
        <dbReference type="Pfam" id="PF00195"/>
    </source>
</evidence>
<dbReference type="InterPro" id="IPR011141">
    <property type="entry name" value="Polyketide_synthase_type-III"/>
</dbReference>
<dbReference type="SUPFAM" id="SSF53901">
    <property type="entry name" value="Thiolase-like"/>
    <property type="match status" value="2"/>
</dbReference>
<dbReference type="PANTHER" id="PTHR11877:SF46">
    <property type="entry name" value="TYPE III POLYKETIDE SYNTHASE A"/>
    <property type="match status" value="1"/>
</dbReference>
<proteinExistence type="predicted"/>
<dbReference type="Proteomes" id="UP000247099">
    <property type="component" value="Unassembled WGS sequence"/>
</dbReference>
<dbReference type="Gene3D" id="3.40.47.10">
    <property type="match status" value="2"/>
</dbReference>
<dbReference type="RefSeq" id="WP_110130377.1">
    <property type="nucleotide sequence ID" value="NZ_QHJQ01000003.1"/>
</dbReference>
<dbReference type="Pfam" id="PF00195">
    <property type="entry name" value="Chal_sti_synt_N"/>
    <property type="match status" value="1"/>
</dbReference>
<dbReference type="AlphaFoldDB" id="A0A317ZGK7"/>
<name>A0A317ZGK7_9BACT</name>
<gene>
    <name evidence="4" type="ORF">DDZ13_05180</name>
</gene>
<sequence length="358" mass="38417">MYLKSIASAVPPKSYSQRECWESLRDSATGQRLRAGSLRLAERIMLGDSGIDKRHFAIQPGNGLFESSASQLNEAFEREGPALGRRALRSALEQAEMNASELDALFVCTCTGYLCPGLSSYLAESIGLSPAAYLQDIVGQGCGAAIPTLRSASHFLAAHPDARVAVLAIEVCSAAFYIDDDPGVIISACLFGDGAAATIWHGDEAAGGLRLDQFDTVHIPEDRGLLRFTSRQGKLRNILSPLVPERAGEAVRQLHQRATLSPGALPVPHPGGREVLRAIDQALPASCPPEAANVLQQYGNMSSPSVLFVLKEILKREELPDELWLTSFGAGFSCHSCRAQEKPTRSFDAAEESATVEV</sequence>
<comment type="caution">
    <text evidence="4">The sequence shown here is derived from an EMBL/GenBank/DDBJ whole genome shotgun (WGS) entry which is preliminary data.</text>
</comment>
<feature type="active site" description="Acyl-thioester intermediate" evidence="2">
    <location>
        <position position="142"/>
    </location>
</feature>
<dbReference type="PANTHER" id="PTHR11877">
    <property type="entry name" value="HYDROXYMETHYLGLUTARYL-COA SYNTHASE"/>
    <property type="match status" value="1"/>
</dbReference>
<dbReference type="PIRSF" id="PIRSF000451">
    <property type="entry name" value="PKS_III"/>
    <property type="match status" value="1"/>
</dbReference>
<keyword evidence="1" id="KW-0808">Transferase</keyword>
<keyword evidence="5" id="KW-1185">Reference proteome</keyword>
<organism evidence="4 5">
    <name type="scientific">Coraliomargarita sinensis</name>
    <dbReference type="NCBI Taxonomy" id="2174842"/>
    <lineage>
        <taxon>Bacteria</taxon>
        <taxon>Pseudomonadati</taxon>
        <taxon>Verrucomicrobiota</taxon>
        <taxon>Opitutia</taxon>
        <taxon>Puniceicoccales</taxon>
        <taxon>Coraliomargaritaceae</taxon>
        <taxon>Coraliomargarita</taxon>
    </lineage>
</organism>
<reference evidence="4 5" key="1">
    <citation type="submission" date="2018-05" db="EMBL/GenBank/DDBJ databases">
        <title>Coraliomargarita sinensis sp. nov., isolated from a marine solar saltern.</title>
        <authorList>
            <person name="Zhou L.Y."/>
        </authorList>
    </citation>
    <scope>NUCLEOTIDE SEQUENCE [LARGE SCALE GENOMIC DNA]</scope>
    <source>
        <strain evidence="4 5">WN38</strain>
    </source>
</reference>
<dbReference type="OrthoDB" id="9786288at2"/>
<protein>
    <recommendedName>
        <fullName evidence="3">Chalcone/stilbene synthase N-terminal domain-containing protein</fullName>
    </recommendedName>
</protein>
<dbReference type="InterPro" id="IPR001099">
    <property type="entry name" value="Chalcone/stilbene_synt_N"/>
</dbReference>
<accession>A0A317ZGK7</accession>
<evidence type="ECO:0000256" key="1">
    <source>
        <dbReference type="ARBA" id="ARBA00022679"/>
    </source>
</evidence>
<dbReference type="GO" id="GO:0016747">
    <property type="term" value="F:acyltransferase activity, transferring groups other than amino-acyl groups"/>
    <property type="evidence" value="ECO:0007669"/>
    <property type="project" value="InterPro"/>
</dbReference>
<dbReference type="GO" id="GO:0030639">
    <property type="term" value="P:polyketide biosynthetic process"/>
    <property type="evidence" value="ECO:0007669"/>
    <property type="project" value="TreeGrafter"/>
</dbReference>
<dbReference type="InParanoid" id="A0A317ZGK7"/>
<evidence type="ECO:0000313" key="4">
    <source>
        <dbReference type="EMBL" id="PXA04570.1"/>
    </source>
</evidence>
<feature type="domain" description="Chalcone/stilbene synthase N-terminal" evidence="3">
    <location>
        <begin position="72"/>
        <end position="200"/>
    </location>
</feature>
<evidence type="ECO:0000256" key="2">
    <source>
        <dbReference type="PIRSR" id="PIRSR000451-1"/>
    </source>
</evidence>
<dbReference type="EMBL" id="QHJQ01000003">
    <property type="protein sequence ID" value="PXA04570.1"/>
    <property type="molecule type" value="Genomic_DNA"/>
</dbReference>
<dbReference type="InterPro" id="IPR016039">
    <property type="entry name" value="Thiolase-like"/>
</dbReference>
<evidence type="ECO:0000313" key="5">
    <source>
        <dbReference type="Proteomes" id="UP000247099"/>
    </source>
</evidence>